<name>A0ABS8D3X4_9NEIS</name>
<keyword evidence="2" id="KW-0067">ATP-binding</keyword>
<dbReference type="InterPro" id="IPR017183">
    <property type="entry name" value="Sigma54_dep_tscrpt_act_RtcR"/>
</dbReference>
<dbReference type="RefSeq" id="WP_227179085.1">
    <property type="nucleotide sequence ID" value="NZ_JAJBZT010000002.1"/>
</dbReference>
<dbReference type="Pfam" id="PF00158">
    <property type="entry name" value="Sigma54_activat"/>
    <property type="match status" value="1"/>
</dbReference>
<evidence type="ECO:0000313" key="4">
    <source>
        <dbReference type="EMBL" id="MCB6182895.1"/>
    </source>
</evidence>
<dbReference type="Pfam" id="PF06956">
    <property type="entry name" value="RtcR"/>
    <property type="match status" value="1"/>
</dbReference>
<evidence type="ECO:0000259" key="3">
    <source>
        <dbReference type="PROSITE" id="PS50045"/>
    </source>
</evidence>
<dbReference type="SUPFAM" id="SSF52540">
    <property type="entry name" value="P-loop containing nucleoside triphosphate hydrolases"/>
    <property type="match status" value="1"/>
</dbReference>
<dbReference type="InterPro" id="IPR027417">
    <property type="entry name" value="P-loop_NTPase"/>
</dbReference>
<dbReference type="CDD" id="cd00009">
    <property type="entry name" value="AAA"/>
    <property type="match status" value="1"/>
</dbReference>
<dbReference type="SMART" id="SM00382">
    <property type="entry name" value="AAA"/>
    <property type="match status" value="1"/>
</dbReference>
<accession>A0ABS8D3X4</accession>
<dbReference type="PANTHER" id="PTHR32071:SF14">
    <property type="entry name" value="TRANSCRIPTIONAL REGULATORY PROTEIN RTCR"/>
    <property type="match status" value="1"/>
</dbReference>
<dbReference type="PIRSF" id="PIRSF037354">
    <property type="entry name" value="Txn_actvtr_RtcR"/>
    <property type="match status" value="1"/>
</dbReference>
<dbReference type="Gene3D" id="1.10.8.60">
    <property type="match status" value="1"/>
</dbReference>
<dbReference type="InterPro" id="IPR003593">
    <property type="entry name" value="AAA+_ATPase"/>
</dbReference>
<evidence type="ECO:0000313" key="5">
    <source>
        <dbReference type="Proteomes" id="UP001165395"/>
    </source>
</evidence>
<evidence type="ECO:0000256" key="1">
    <source>
        <dbReference type="ARBA" id="ARBA00022741"/>
    </source>
</evidence>
<keyword evidence="1" id="KW-0547">Nucleotide-binding</keyword>
<dbReference type="Gene3D" id="3.40.50.300">
    <property type="entry name" value="P-loop containing nucleotide triphosphate hydrolases"/>
    <property type="match status" value="1"/>
</dbReference>
<comment type="caution">
    <text evidence="4">The sequence shown here is derived from an EMBL/GenBank/DDBJ whole genome shotgun (WGS) entry which is preliminary data.</text>
</comment>
<keyword evidence="5" id="KW-1185">Reference proteome</keyword>
<proteinExistence type="predicted"/>
<organism evidence="4 5">
    <name type="scientific">Leeia speluncae</name>
    <dbReference type="NCBI Taxonomy" id="2884804"/>
    <lineage>
        <taxon>Bacteria</taxon>
        <taxon>Pseudomonadati</taxon>
        <taxon>Pseudomonadota</taxon>
        <taxon>Betaproteobacteria</taxon>
        <taxon>Neisseriales</taxon>
        <taxon>Leeiaceae</taxon>
        <taxon>Leeia</taxon>
    </lineage>
</organism>
<dbReference type="InterPro" id="IPR002078">
    <property type="entry name" value="Sigma_54_int"/>
</dbReference>
<feature type="domain" description="Sigma-54 factor interaction" evidence="3">
    <location>
        <begin position="187"/>
        <end position="425"/>
    </location>
</feature>
<dbReference type="PROSITE" id="PS50045">
    <property type="entry name" value="SIGMA54_INTERACT_4"/>
    <property type="match status" value="1"/>
</dbReference>
<dbReference type="Proteomes" id="UP001165395">
    <property type="component" value="Unassembled WGS sequence"/>
</dbReference>
<reference evidence="4" key="1">
    <citation type="submission" date="2021-10" db="EMBL/GenBank/DDBJ databases">
        <title>The complete genome sequence of Leeia sp. TBRC 13508.</title>
        <authorList>
            <person name="Charoenyingcharoen P."/>
            <person name="Yukphan P."/>
        </authorList>
    </citation>
    <scope>NUCLEOTIDE SEQUENCE</scope>
    <source>
        <strain evidence="4">TBRC 13508</strain>
    </source>
</reference>
<dbReference type="InterPro" id="IPR009715">
    <property type="entry name" value="RtcR"/>
</dbReference>
<dbReference type="PANTHER" id="PTHR32071">
    <property type="entry name" value="TRANSCRIPTIONAL REGULATORY PROTEIN"/>
    <property type="match status" value="1"/>
</dbReference>
<dbReference type="EMBL" id="JAJBZT010000002">
    <property type="protein sequence ID" value="MCB6182895.1"/>
    <property type="molecule type" value="Genomic_DNA"/>
</dbReference>
<gene>
    <name evidence="4" type="primary">rtcR</name>
    <name evidence="4" type="ORF">LIN78_04950</name>
</gene>
<evidence type="ECO:0000256" key="2">
    <source>
        <dbReference type="ARBA" id="ARBA00022840"/>
    </source>
</evidence>
<sequence>MKKRLVVIGFIGSTLDFVGKGSKRWDRWRPTISLCHQPSLTIDRLELLHDMHSKRLVERTRDDLHLLSPNTEVRAHFNPLKNPWDFEEVYTSLHDFVRQYPFDPVNEEYLVHITTGTHVAQICWYLLTESRHIPGRLIQTSPAKQDDQPAAMGKYEIIDLDLTRYAKIAHRFKEEQAQTFAQLKAGIATQNPVFNQMIEQIEQIAGKSRAPILLTGPTGAGKSFLAKQIFQLKQQRQRLSGKLIAVNCATLRGDSAMPALFGHIKGSFTGALQNRPGLLKAADGGVLFLDEIGELGLDEQAMLLKAIEEKRFYPFGSDHETTSDFQLIAGTNRDLLSEVAAGRFREDLLARINLWSYELPGLAQRKEDIAPNLAFELARVSQELGEQVRFHTEAKQRYLAFATHPSAKWLGNFREFGASITRMATLAEQGRITERIVETEVTRMQKQWHRPTTDLASIYLKDAAEALDEFDRIQLNGVLRVCESAGSLSDAGRQLFAVSRTQKKQANDADRLKKYLAKFGLDWERIHPSI</sequence>
<dbReference type="NCBIfam" id="NF038308">
    <property type="entry name" value="RNA_repair_RtcR"/>
    <property type="match status" value="1"/>
</dbReference>
<protein>
    <submittedName>
        <fullName evidence="4">RNA repair transcriptional activator RtcR</fullName>
    </submittedName>
</protein>